<dbReference type="InterPro" id="IPR010982">
    <property type="entry name" value="Lambda_DNA-bd_dom_sf"/>
</dbReference>
<evidence type="ECO:0008006" key="3">
    <source>
        <dbReference type="Google" id="ProtNLM"/>
    </source>
</evidence>
<keyword evidence="2" id="KW-1185">Reference proteome</keyword>
<dbReference type="RefSeq" id="WP_282002858.1">
    <property type="nucleotide sequence ID" value="NZ_AP027151.1"/>
</dbReference>
<name>A0ABM8EIY7_9BACT</name>
<organism evidence="1 2">
    <name type="scientific">Geotalea uraniireducens</name>
    <dbReference type="NCBI Taxonomy" id="351604"/>
    <lineage>
        <taxon>Bacteria</taxon>
        <taxon>Pseudomonadati</taxon>
        <taxon>Thermodesulfobacteriota</taxon>
        <taxon>Desulfuromonadia</taxon>
        <taxon>Geobacterales</taxon>
        <taxon>Geobacteraceae</taxon>
        <taxon>Geotalea</taxon>
    </lineage>
</organism>
<sequence length="99" mass="11061">MSRDNLFSFFITLLKTEPAAQIAAATGYSQGTVSQVKNGKYQGDDTIFLQAVFAVYGKWQCPNLGTDVDLQQCRAEMAKPYSAGRVRQWAVCQQCERRS</sequence>
<dbReference type="Proteomes" id="UP001317705">
    <property type="component" value="Chromosome"/>
</dbReference>
<gene>
    <name evidence="1" type="ORF">GURASL_13320</name>
</gene>
<proteinExistence type="predicted"/>
<protein>
    <recommendedName>
        <fullName evidence="3">XRE family transcriptional regulator</fullName>
    </recommendedName>
</protein>
<dbReference type="Gene3D" id="1.10.260.40">
    <property type="entry name" value="lambda repressor-like DNA-binding domains"/>
    <property type="match status" value="1"/>
</dbReference>
<dbReference type="EMBL" id="AP027151">
    <property type="protein sequence ID" value="BDV42409.1"/>
    <property type="molecule type" value="Genomic_DNA"/>
</dbReference>
<accession>A0ABM8EIY7</accession>
<reference evidence="1 2" key="1">
    <citation type="submission" date="2022-12" db="EMBL/GenBank/DDBJ databases">
        <title>Polyphasic characterization of Geotalea uranireducens NIT-SL11 newly isolated from a complex of sewage sludge and microbially reduced graphene oxide.</title>
        <authorList>
            <person name="Xie L."/>
            <person name="Yoshida N."/>
            <person name="Meng L."/>
        </authorList>
    </citation>
    <scope>NUCLEOTIDE SEQUENCE [LARGE SCALE GENOMIC DNA]</scope>
    <source>
        <strain evidence="1 2">NIT-SL11</strain>
    </source>
</reference>
<evidence type="ECO:0000313" key="1">
    <source>
        <dbReference type="EMBL" id="BDV42409.1"/>
    </source>
</evidence>
<evidence type="ECO:0000313" key="2">
    <source>
        <dbReference type="Proteomes" id="UP001317705"/>
    </source>
</evidence>